<keyword evidence="1" id="KW-0677">Repeat</keyword>
<dbReference type="InterPro" id="IPR011992">
    <property type="entry name" value="EF-hand-dom_pair"/>
</dbReference>
<evidence type="ECO:0000313" key="7">
    <source>
        <dbReference type="EMBL" id="KAG6509372.1"/>
    </source>
</evidence>
<dbReference type="CDD" id="cd00051">
    <property type="entry name" value="EFh"/>
    <property type="match status" value="1"/>
</dbReference>
<evidence type="ECO:0000259" key="5">
    <source>
        <dbReference type="PROSITE" id="PS50222"/>
    </source>
</evidence>
<dbReference type="SMART" id="SM00054">
    <property type="entry name" value="EFh"/>
    <property type="match status" value="2"/>
</dbReference>
<sequence length="308" mass="34396">MLISGLVNTLLVYHKNLFKTFILPFFKNIDGGEKETKNLERPRCHDLVLSADEIGVVVHRLGMPQSKKDEEGESNGVAVEGVMDVINELLEEKNASVEELRQAFRVFDMNEDGAISPGELWCLLRRLGLQEGLKLSTCEAMIRAFDEDGDGTINFKESLLREDDYDTSGRRRAAQVLPQREGRRAAGFLLPAKSCRLRWCNQLDPRINKRGFSVEEEEKILSLQRQLGNKWALIARLFPGRTDNAVKNRWHVITARREREQSSGDSSGSAEEIAVATNSNSFVQAENDGAGGKKKASSFIDFLGVGAV</sequence>
<reference evidence="7 8" key="1">
    <citation type="submission" date="2020-08" db="EMBL/GenBank/DDBJ databases">
        <title>Plant Genome Project.</title>
        <authorList>
            <person name="Zhang R.-G."/>
        </authorList>
    </citation>
    <scope>NUCLEOTIDE SEQUENCE [LARGE SCALE GENOMIC DNA]</scope>
    <source>
        <tissue evidence="7">Rhizome</tissue>
    </source>
</reference>
<accession>A0A8J5GJU0</accession>
<dbReference type="Pfam" id="PF13499">
    <property type="entry name" value="EF-hand_7"/>
    <property type="match status" value="1"/>
</dbReference>
<protein>
    <submittedName>
        <fullName evidence="7">Uncharacterized protein</fullName>
    </submittedName>
</protein>
<dbReference type="PANTHER" id="PTHR45614:SF150">
    <property type="entry name" value="MYB-LIKE DNA-BINDING DOMAIN CONTAINING PROTEIN, EXPRESSED"/>
    <property type="match status" value="1"/>
</dbReference>
<keyword evidence="8" id="KW-1185">Reference proteome</keyword>
<gene>
    <name evidence="7" type="ORF">ZIOFF_027359</name>
</gene>
<evidence type="ECO:0000313" key="8">
    <source>
        <dbReference type="Proteomes" id="UP000734854"/>
    </source>
</evidence>
<feature type="domain" description="EF-hand" evidence="5">
    <location>
        <begin position="95"/>
        <end position="130"/>
    </location>
</feature>
<dbReference type="InterPro" id="IPR050560">
    <property type="entry name" value="MYB_TF"/>
</dbReference>
<keyword evidence="3" id="KW-0238">DNA-binding</keyword>
<dbReference type="InterPro" id="IPR009057">
    <property type="entry name" value="Homeodomain-like_sf"/>
</dbReference>
<dbReference type="SUPFAM" id="SSF47473">
    <property type="entry name" value="EF-hand"/>
    <property type="match status" value="1"/>
</dbReference>
<dbReference type="Gene3D" id="1.10.238.10">
    <property type="entry name" value="EF-hand"/>
    <property type="match status" value="1"/>
</dbReference>
<dbReference type="InterPro" id="IPR001005">
    <property type="entry name" value="SANT/Myb"/>
</dbReference>
<dbReference type="Proteomes" id="UP000734854">
    <property type="component" value="Unassembled WGS sequence"/>
</dbReference>
<feature type="domain" description="HTH myb-type" evidence="6">
    <location>
        <begin position="204"/>
        <end position="258"/>
    </location>
</feature>
<keyword evidence="2" id="KW-0106">Calcium</keyword>
<dbReference type="SUPFAM" id="SSF46689">
    <property type="entry name" value="Homeodomain-like"/>
    <property type="match status" value="1"/>
</dbReference>
<evidence type="ECO:0000259" key="6">
    <source>
        <dbReference type="PROSITE" id="PS51294"/>
    </source>
</evidence>
<dbReference type="EMBL" id="JACMSC010000008">
    <property type="protein sequence ID" value="KAG6509372.1"/>
    <property type="molecule type" value="Genomic_DNA"/>
</dbReference>
<proteinExistence type="predicted"/>
<dbReference type="PROSITE" id="PS50222">
    <property type="entry name" value="EF_HAND_2"/>
    <property type="match status" value="1"/>
</dbReference>
<dbReference type="Pfam" id="PF00249">
    <property type="entry name" value="Myb_DNA-binding"/>
    <property type="match status" value="1"/>
</dbReference>
<dbReference type="InterPro" id="IPR018247">
    <property type="entry name" value="EF_Hand_1_Ca_BS"/>
</dbReference>
<dbReference type="GO" id="GO:0005509">
    <property type="term" value="F:calcium ion binding"/>
    <property type="evidence" value="ECO:0007669"/>
    <property type="project" value="InterPro"/>
</dbReference>
<comment type="caution">
    <text evidence="7">The sequence shown here is derived from an EMBL/GenBank/DDBJ whole genome shotgun (WGS) entry which is preliminary data.</text>
</comment>
<dbReference type="SMART" id="SM00717">
    <property type="entry name" value="SANT"/>
    <property type="match status" value="1"/>
</dbReference>
<dbReference type="FunFam" id="1.10.238.10:FF:000003">
    <property type="entry name" value="Calmodulin A"/>
    <property type="match status" value="1"/>
</dbReference>
<dbReference type="CDD" id="cd00167">
    <property type="entry name" value="SANT"/>
    <property type="match status" value="1"/>
</dbReference>
<dbReference type="AlphaFoldDB" id="A0A8J5GJU0"/>
<feature type="domain" description="Myb-like" evidence="4">
    <location>
        <begin position="204"/>
        <end position="254"/>
    </location>
</feature>
<dbReference type="Gene3D" id="1.10.10.60">
    <property type="entry name" value="Homeodomain-like"/>
    <property type="match status" value="1"/>
</dbReference>
<evidence type="ECO:0000256" key="1">
    <source>
        <dbReference type="ARBA" id="ARBA00022737"/>
    </source>
</evidence>
<organism evidence="7 8">
    <name type="scientific">Zingiber officinale</name>
    <name type="common">Ginger</name>
    <name type="synonym">Amomum zingiber</name>
    <dbReference type="NCBI Taxonomy" id="94328"/>
    <lineage>
        <taxon>Eukaryota</taxon>
        <taxon>Viridiplantae</taxon>
        <taxon>Streptophyta</taxon>
        <taxon>Embryophyta</taxon>
        <taxon>Tracheophyta</taxon>
        <taxon>Spermatophyta</taxon>
        <taxon>Magnoliopsida</taxon>
        <taxon>Liliopsida</taxon>
        <taxon>Zingiberales</taxon>
        <taxon>Zingiberaceae</taxon>
        <taxon>Zingiber</taxon>
    </lineage>
</organism>
<dbReference type="PROSITE" id="PS51294">
    <property type="entry name" value="HTH_MYB"/>
    <property type="match status" value="1"/>
</dbReference>
<evidence type="ECO:0000259" key="4">
    <source>
        <dbReference type="PROSITE" id="PS50090"/>
    </source>
</evidence>
<dbReference type="PROSITE" id="PS00018">
    <property type="entry name" value="EF_HAND_1"/>
    <property type="match status" value="1"/>
</dbReference>
<evidence type="ECO:0000256" key="3">
    <source>
        <dbReference type="ARBA" id="ARBA00023125"/>
    </source>
</evidence>
<dbReference type="PROSITE" id="PS50090">
    <property type="entry name" value="MYB_LIKE"/>
    <property type="match status" value="1"/>
</dbReference>
<dbReference type="PANTHER" id="PTHR45614">
    <property type="entry name" value="MYB PROTEIN-RELATED"/>
    <property type="match status" value="1"/>
</dbReference>
<evidence type="ECO:0000256" key="2">
    <source>
        <dbReference type="ARBA" id="ARBA00022837"/>
    </source>
</evidence>
<dbReference type="InterPro" id="IPR017930">
    <property type="entry name" value="Myb_dom"/>
</dbReference>
<dbReference type="GO" id="GO:0000978">
    <property type="term" value="F:RNA polymerase II cis-regulatory region sequence-specific DNA binding"/>
    <property type="evidence" value="ECO:0007669"/>
    <property type="project" value="TreeGrafter"/>
</dbReference>
<dbReference type="GO" id="GO:0000981">
    <property type="term" value="F:DNA-binding transcription factor activity, RNA polymerase II-specific"/>
    <property type="evidence" value="ECO:0007669"/>
    <property type="project" value="TreeGrafter"/>
</dbReference>
<name>A0A8J5GJU0_ZINOF</name>
<dbReference type="GO" id="GO:0005634">
    <property type="term" value="C:nucleus"/>
    <property type="evidence" value="ECO:0007669"/>
    <property type="project" value="TreeGrafter"/>
</dbReference>
<dbReference type="InterPro" id="IPR002048">
    <property type="entry name" value="EF_hand_dom"/>
</dbReference>